<dbReference type="GO" id="GO:0019287">
    <property type="term" value="P:isopentenyl diphosphate biosynthetic process, mevalonate pathway"/>
    <property type="evidence" value="ECO:0007669"/>
    <property type="project" value="TreeGrafter"/>
</dbReference>
<evidence type="ECO:0000256" key="3">
    <source>
        <dbReference type="ARBA" id="ARBA00012103"/>
    </source>
</evidence>
<keyword evidence="13" id="KW-0756">Sterol biosynthesis</keyword>
<evidence type="ECO:0000256" key="11">
    <source>
        <dbReference type="ARBA" id="ARBA00023098"/>
    </source>
</evidence>
<keyword evidence="9 13" id="KW-0067">ATP-binding</keyword>
<dbReference type="Gene3D" id="3.30.70.890">
    <property type="entry name" value="GHMP kinase, C-terminal domain"/>
    <property type="match status" value="1"/>
</dbReference>
<dbReference type="Pfam" id="PF00288">
    <property type="entry name" value="GHMP_kinases_N"/>
    <property type="match status" value="1"/>
</dbReference>
<dbReference type="InterPro" id="IPR014721">
    <property type="entry name" value="Ribsml_uS5_D2-typ_fold_subgr"/>
</dbReference>
<feature type="domain" description="GHMP kinase C-terminal" evidence="15">
    <location>
        <begin position="300"/>
        <end position="352"/>
    </location>
</feature>
<evidence type="ECO:0000256" key="13">
    <source>
        <dbReference type="RuleBase" id="RU363087"/>
    </source>
</evidence>
<dbReference type="InterPro" id="IPR036554">
    <property type="entry name" value="GHMP_kinase_C_sf"/>
</dbReference>
<name>A0AAV2TLH2_CALDB</name>
<keyword evidence="7 13" id="KW-0547">Nucleotide-binding</keyword>
<dbReference type="Proteomes" id="UP001497525">
    <property type="component" value="Unassembled WGS sequence"/>
</dbReference>
<evidence type="ECO:0000256" key="4">
    <source>
        <dbReference type="ARBA" id="ARBA00022490"/>
    </source>
</evidence>
<keyword evidence="8 13" id="KW-0418">Kinase</keyword>
<organism evidence="16 17">
    <name type="scientific">Calicophoron daubneyi</name>
    <name type="common">Rumen fluke</name>
    <name type="synonym">Paramphistomum daubneyi</name>
    <dbReference type="NCBI Taxonomy" id="300641"/>
    <lineage>
        <taxon>Eukaryota</taxon>
        <taxon>Metazoa</taxon>
        <taxon>Spiralia</taxon>
        <taxon>Lophotrochozoa</taxon>
        <taxon>Platyhelminthes</taxon>
        <taxon>Trematoda</taxon>
        <taxon>Digenea</taxon>
        <taxon>Plagiorchiida</taxon>
        <taxon>Pronocephalata</taxon>
        <taxon>Paramphistomoidea</taxon>
        <taxon>Paramphistomidae</taxon>
        <taxon>Calicophoron</taxon>
    </lineage>
</organism>
<feature type="domain" description="GHMP kinase N-terminal" evidence="14">
    <location>
        <begin position="129"/>
        <end position="216"/>
    </location>
</feature>
<dbReference type="PROSITE" id="PS00627">
    <property type="entry name" value="GHMP_KINASES_ATP"/>
    <property type="match status" value="1"/>
</dbReference>
<evidence type="ECO:0000256" key="6">
    <source>
        <dbReference type="ARBA" id="ARBA00022679"/>
    </source>
</evidence>
<evidence type="ECO:0000256" key="7">
    <source>
        <dbReference type="ARBA" id="ARBA00022741"/>
    </source>
</evidence>
<dbReference type="GO" id="GO:0006695">
    <property type="term" value="P:cholesterol biosynthetic process"/>
    <property type="evidence" value="ECO:0007669"/>
    <property type="project" value="TreeGrafter"/>
</dbReference>
<dbReference type="InterPro" id="IPR013750">
    <property type="entry name" value="GHMP_kinase_C_dom"/>
</dbReference>
<dbReference type="GO" id="GO:0005524">
    <property type="term" value="F:ATP binding"/>
    <property type="evidence" value="ECO:0007669"/>
    <property type="project" value="UniProtKB-KW"/>
</dbReference>
<dbReference type="EC" id="2.7.1.36" evidence="3 13"/>
<evidence type="ECO:0000256" key="5">
    <source>
        <dbReference type="ARBA" id="ARBA00022516"/>
    </source>
</evidence>
<dbReference type="PRINTS" id="PR00959">
    <property type="entry name" value="MEVGALKINASE"/>
</dbReference>
<dbReference type="Pfam" id="PF08544">
    <property type="entry name" value="GHMP_kinases_C"/>
    <property type="match status" value="1"/>
</dbReference>
<evidence type="ECO:0000256" key="8">
    <source>
        <dbReference type="ARBA" id="ARBA00022777"/>
    </source>
</evidence>
<comment type="caution">
    <text evidence="16">The sequence shown here is derived from an EMBL/GenBank/DDBJ whole genome shotgun (WGS) entry which is preliminary data.</text>
</comment>
<dbReference type="PANTHER" id="PTHR43290">
    <property type="entry name" value="MEVALONATE KINASE"/>
    <property type="match status" value="1"/>
</dbReference>
<comment type="pathway">
    <text evidence="12 13">Isoprenoid biosynthesis; isopentenyl diphosphate biosynthesis via mevalonate pathway; isopentenyl diphosphate from (R)-mevalonate: step 1/3.</text>
</comment>
<evidence type="ECO:0000259" key="14">
    <source>
        <dbReference type="Pfam" id="PF00288"/>
    </source>
</evidence>
<protein>
    <recommendedName>
        <fullName evidence="3 13">Mevalonate kinase</fullName>
        <shortName evidence="13">MK</shortName>
        <ecNumber evidence="3 13">2.7.1.36</ecNumber>
    </recommendedName>
</protein>
<dbReference type="AlphaFoldDB" id="A0AAV2TLH2"/>
<evidence type="ECO:0000256" key="12">
    <source>
        <dbReference type="ARBA" id="ARBA00029438"/>
    </source>
</evidence>
<accession>A0AAV2TLH2</accession>
<dbReference type="GO" id="GO:0004496">
    <property type="term" value="F:mevalonate kinase activity"/>
    <property type="evidence" value="ECO:0007669"/>
    <property type="project" value="UniProtKB-EC"/>
</dbReference>
<dbReference type="InterPro" id="IPR006203">
    <property type="entry name" value="GHMP_knse_ATP-bd_CS"/>
</dbReference>
<evidence type="ECO:0000256" key="2">
    <source>
        <dbReference type="ARBA" id="ARBA00006495"/>
    </source>
</evidence>
<dbReference type="InterPro" id="IPR020568">
    <property type="entry name" value="Ribosomal_Su5_D2-typ_SF"/>
</dbReference>
<keyword evidence="11 13" id="KW-0443">Lipid metabolism</keyword>
<dbReference type="InterPro" id="IPR006204">
    <property type="entry name" value="GHMP_kinase_N_dom"/>
</dbReference>
<comment type="catalytic activity">
    <reaction evidence="13">
        <text>(R)-mevalonate + ATP = (R)-5-phosphomevalonate + ADP + H(+)</text>
        <dbReference type="Rhea" id="RHEA:17065"/>
        <dbReference type="ChEBI" id="CHEBI:15378"/>
        <dbReference type="ChEBI" id="CHEBI:30616"/>
        <dbReference type="ChEBI" id="CHEBI:36464"/>
        <dbReference type="ChEBI" id="CHEBI:58146"/>
        <dbReference type="ChEBI" id="CHEBI:456216"/>
        <dbReference type="EC" id="2.7.1.36"/>
    </reaction>
</comment>
<dbReference type="SUPFAM" id="SSF54211">
    <property type="entry name" value="Ribosomal protein S5 domain 2-like"/>
    <property type="match status" value="1"/>
</dbReference>
<dbReference type="InterPro" id="IPR006205">
    <property type="entry name" value="Mev_gal_kin"/>
</dbReference>
<gene>
    <name evidence="16" type="ORF">CDAUBV1_LOCUS11595</name>
</gene>
<keyword evidence="4 13" id="KW-0963">Cytoplasm</keyword>
<dbReference type="GO" id="GO:0005829">
    <property type="term" value="C:cytosol"/>
    <property type="evidence" value="ECO:0007669"/>
    <property type="project" value="TreeGrafter"/>
</dbReference>
<keyword evidence="13" id="KW-0753">Steroid metabolism</keyword>
<evidence type="ECO:0000313" key="17">
    <source>
        <dbReference type="Proteomes" id="UP001497525"/>
    </source>
</evidence>
<evidence type="ECO:0000313" key="16">
    <source>
        <dbReference type="EMBL" id="CAL5137267.1"/>
    </source>
</evidence>
<keyword evidence="13" id="KW-1207">Sterol metabolism</keyword>
<keyword evidence="6 13" id="KW-0808">Transferase</keyword>
<dbReference type="PANTHER" id="PTHR43290:SF2">
    <property type="entry name" value="MEVALONATE KINASE"/>
    <property type="match status" value="1"/>
</dbReference>
<reference evidence="16" key="1">
    <citation type="submission" date="2024-06" db="EMBL/GenBank/DDBJ databases">
        <authorList>
            <person name="Liu X."/>
            <person name="Lenzi L."/>
            <person name="Haldenby T S."/>
            <person name="Uol C."/>
        </authorList>
    </citation>
    <scope>NUCLEOTIDE SEQUENCE</scope>
</reference>
<keyword evidence="10" id="KW-0460">Magnesium</keyword>
<evidence type="ECO:0000256" key="9">
    <source>
        <dbReference type="ARBA" id="ARBA00022840"/>
    </source>
</evidence>
<dbReference type="NCBIfam" id="TIGR00549">
    <property type="entry name" value="mevalon_kin"/>
    <property type="match status" value="1"/>
</dbReference>
<keyword evidence="13" id="KW-0752">Steroid biosynthesis</keyword>
<evidence type="ECO:0000259" key="15">
    <source>
        <dbReference type="Pfam" id="PF08544"/>
    </source>
</evidence>
<evidence type="ECO:0000256" key="1">
    <source>
        <dbReference type="ARBA" id="ARBA00004496"/>
    </source>
</evidence>
<keyword evidence="5 13" id="KW-0444">Lipid biosynthesis</keyword>
<dbReference type="SUPFAM" id="SSF55060">
    <property type="entry name" value="GHMP Kinase, C-terminal domain"/>
    <property type="match status" value="1"/>
</dbReference>
<dbReference type="Gene3D" id="3.30.230.10">
    <property type="match status" value="1"/>
</dbReference>
<evidence type="ECO:0000256" key="10">
    <source>
        <dbReference type="ARBA" id="ARBA00022842"/>
    </source>
</evidence>
<dbReference type="EMBL" id="CAXLJL010000378">
    <property type="protein sequence ID" value="CAL5137267.1"/>
    <property type="molecule type" value="Genomic_DNA"/>
</dbReference>
<sequence length="394" mass="41917">MLQPLNGISFTVSAPGKAILFGEHAVVYGHPAIAVSVGLRCYFDVTVVDNSKGQLCTIDFKEFPGSSLCLSKSRICELLNSHSESTYIAAQALVSDLLSSSAHSAARNKNFTNSACVCVYLLLRSMQSSSPESFRTPAHITVRSEIPMGAGLGSSAAFSVAAATTFLFLCGVLPIKADLKPTAKQCEQIQLLAHEAESIVHGKSSGVDTTISTQGGGVYYQRTDGKPLVKEIRLVDQRYPDILLINSNISRSTGDVVQGVAEAYKRDPESVGAIFLEIADITKKAAEIFTNISLNGCSASLLGPMVTRNQELLRSLGLSNTVLDSIAKQLEQAEIPAKLTGAGCGGCIIGFPISNDVSNVRLVRAIKYMLDRSLWTVTVPTFVEGVSFSISNGT</sequence>
<proteinExistence type="inferred from homology"/>
<comment type="similarity">
    <text evidence="2 13">Belongs to the GHMP kinase family. Mevalonate kinase subfamily.</text>
</comment>
<comment type="subcellular location">
    <subcellularLocation>
        <location evidence="1 13">Cytoplasm</location>
    </subcellularLocation>
</comment>